<evidence type="ECO:0000313" key="4">
    <source>
        <dbReference type="Proteomes" id="UP000774130"/>
    </source>
</evidence>
<proteinExistence type="predicted"/>
<keyword evidence="2" id="KW-1133">Transmembrane helix</keyword>
<reference evidence="3 4" key="1">
    <citation type="submission" date="2021-06" db="EMBL/GenBank/DDBJ databases">
        <title>Enterococcus alishanensis sp. nov., a novel lactic acid bacterium isolated from fresh coffee beans.</title>
        <authorList>
            <person name="Chen Y.-S."/>
        </authorList>
    </citation>
    <scope>NUCLEOTIDE SEQUENCE [LARGE SCALE GENOMIC DNA]</scope>
    <source>
        <strain evidence="3 4">ALS3</strain>
    </source>
</reference>
<comment type="caution">
    <text evidence="3">The sequence shown here is derived from an EMBL/GenBank/DDBJ whole genome shotgun (WGS) entry which is preliminary data.</text>
</comment>
<evidence type="ECO:0000256" key="2">
    <source>
        <dbReference type="SAM" id="Phobius"/>
    </source>
</evidence>
<dbReference type="Proteomes" id="UP000774130">
    <property type="component" value="Unassembled WGS sequence"/>
</dbReference>
<evidence type="ECO:0000313" key="3">
    <source>
        <dbReference type="EMBL" id="MBV7390896.1"/>
    </source>
</evidence>
<accession>A0ABS6TDD2</accession>
<feature type="transmembrane region" description="Helical" evidence="2">
    <location>
        <begin position="6"/>
        <end position="27"/>
    </location>
</feature>
<keyword evidence="2" id="KW-0472">Membrane</keyword>
<gene>
    <name evidence="3" type="ORF">KUA55_09400</name>
</gene>
<keyword evidence="2" id="KW-0812">Transmembrane</keyword>
<protein>
    <recommendedName>
        <fullName evidence="5">MapZ extracellular domain-containing protein</fullName>
    </recommendedName>
</protein>
<dbReference type="RefSeq" id="WP_218325939.1">
    <property type="nucleotide sequence ID" value="NZ_JAHUZB010000003.1"/>
</dbReference>
<keyword evidence="4" id="KW-1185">Reference proteome</keyword>
<sequence length="304" mass="33685">MSKKLIGWSLLGVLVVGALIFAGLMIYRDHTEEKAKEVNQAISKQLGSLYIDEKEGYFKASTEENDFDDVITYIQSQNNNKQSIQQVEQAKKNFNTQGEINQLFETEVLRGMDLSAEPVLSEPENNRKIVRLEQKVNNGSNTETGWGKDMLMILSIAKEQSKNYQTAINQIKKLSKQDTVDLSDYLDTVRAIALLPEGQYKNELIKDLEPVKNSLSEANQQLTQKISAGETAIAAEAAAYQQEQAAKIAERNEELSKVKESLSSKEKIYSSYQSVSQSISVSKAGSDSNSSSSSSSSTSVEESE</sequence>
<evidence type="ECO:0000256" key="1">
    <source>
        <dbReference type="SAM" id="MobiDB-lite"/>
    </source>
</evidence>
<dbReference type="EMBL" id="JAHUZB010000003">
    <property type="protein sequence ID" value="MBV7390896.1"/>
    <property type="molecule type" value="Genomic_DNA"/>
</dbReference>
<evidence type="ECO:0008006" key="5">
    <source>
        <dbReference type="Google" id="ProtNLM"/>
    </source>
</evidence>
<feature type="region of interest" description="Disordered" evidence="1">
    <location>
        <begin position="280"/>
        <end position="304"/>
    </location>
</feature>
<organism evidence="3 4">
    <name type="scientific">Enterococcus alishanensis</name>
    <dbReference type="NCBI Taxonomy" id="1303817"/>
    <lineage>
        <taxon>Bacteria</taxon>
        <taxon>Bacillati</taxon>
        <taxon>Bacillota</taxon>
        <taxon>Bacilli</taxon>
        <taxon>Lactobacillales</taxon>
        <taxon>Enterococcaceae</taxon>
        <taxon>Enterococcus</taxon>
    </lineage>
</organism>
<name>A0ABS6TDD2_9ENTE</name>